<keyword evidence="3" id="KW-1185">Reference proteome</keyword>
<gene>
    <name evidence="2" type="ORF">ACH3VR_12885</name>
</gene>
<comment type="caution">
    <text evidence="2">The sequence shown here is derived from an EMBL/GenBank/DDBJ whole genome shotgun (WGS) entry which is preliminary data.</text>
</comment>
<evidence type="ECO:0000256" key="1">
    <source>
        <dbReference type="SAM" id="MobiDB-lite"/>
    </source>
</evidence>
<protein>
    <submittedName>
        <fullName evidence="2">Uncharacterized protein</fullName>
    </submittedName>
</protein>
<reference evidence="2 3" key="1">
    <citation type="submission" date="2024-09" db="EMBL/GenBank/DDBJ databases">
        <authorList>
            <person name="Pan X."/>
        </authorList>
    </citation>
    <scope>NUCLEOTIDE SEQUENCE [LARGE SCALE GENOMIC DNA]</scope>
    <source>
        <strain evidence="2 3">B2969</strain>
    </source>
</reference>
<sequence>MAVHVGEIHTELSGTRAETSGAKDAGPDAPPVYPGAREDEWRGIQSHLSRLRRRVCAEDFDD</sequence>
<evidence type="ECO:0000313" key="3">
    <source>
        <dbReference type="Proteomes" id="UP001610861"/>
    </source>
</evidence>
<feature type="compositionally biased region" description="Basic and acidic residues" evidence="1">
    <location>
        <begin position="1"/>
        <end position="10"/>
    </location>
</feature>
<feature type="region of interest" description="Disordered" evidence="1">
    <location>
        <begin position="1"/>
        <end position="37"/>
    </location>
</feature>
<accession>A0ABW7Q8Q8</accession>
<proteinExistence type="predicted"/>
<dbReference type="Proteomes" id="UP001610861">
    <property type="component" value="Unassembled WGS sequence"/>
</dbReference>
<organism evidence="2 3">
    <name type="scientific">Microbacterium alkaliflavum</name>
    <dbReference type="NCBI Taxonomy" id="3248839"/>
    <lineage>
        <taxon>Bacteria</taxon>
        <taxon>Bacillati</taxon>
        <taxon>Actinomycetota</taxon>
        <taxon>Actinomycetes</taxon>
        <taxon>Micrococcales</taxon>
        <taxon>Microbacteriaceae</taxon>
        <taxon>Microbacterium</taxon>
    </lineage>
</organism>
<name>A0ABW7Q8Q8_9MICO</name>
<dbReference type="RefSeq" id="WP_397556711.1">
    <property type="nucleotide sequence ID" value="NZ_JBIQWL010000004.1"/>
</dbReference>
<evidence type="ECO:0000313" key="2">
    <source>
        <dbReference type="EMBL" id="MFH8251259.1"/>
    </source>
</evidence>
<dbReference type="EMBL" id="JBIQWL010000004">
    <property type="protein sequence ID" value="MFH8251259.1"/>
    <property type="molecule type" value="Genomic_DNA"/>
</dbReference>